<dbReference type="GO" id="GO:0005978">
    <property type="term" value="P:glycogen biosynthetic process"/>
    <property type="evidence" value="ECO:0007669"/>
    <property type="project" value="UniProtKB-UniRule"/>
</dbReference>
<evidence type="ECO:0000256" key="7">
    <source>
        <dbReference type="ARBA" id="ARBA00023056"/>
    </source>
</evidence>
<keyword evidence="8 9" id="KW-0119">Carbohydrate metabolism</keyword>
<keyword evidence="6 9" id="KW-0067">ATP-binding</keyword>
<keyword evidence="7 9" id="KW-0320">Glycogen biosynthesis</keyword>
<dbReference type="SUPFAM" id="SSF51161">
    <property type="entry name" value="Trimeric LpxA-like enzymes"/>
    <property type="match status" value="1"/>
</dbReference>
<feature type="binding site" evidence="9">
    <location>
        <position position="96"/>
    </location>
    <ligand>
        <name>alpha-D-glucose 1-phosphate</name>
        <dbReference type="ChEBI" id="CHEBI:58601"/>
    </ligand>
</feature>
<dbReference type="NCBIfam" id="NF002023">
    <property type="entry name" value="PRK00844.1"/>
    <property type="match status" value="1"/>
</dbReference>
<dbReference type="PANTHER" id="PTHR43523">
    <property type="entry name" value="GLUCOSE-1-PHOSPHATE ADENYLYLTRANSFERASE-RELATED"/>
    <property type="match status" value="1"/>
</dbReference>
<dbReference type="PANTHER" id="PTHR43523:SF2">
    <property type="entry name" value="GLUCOSE-1-PHOSPHATE ADENYLYLTRANSFERASE"/>
    <property type="match status" value="1"/>
</dbReference>
<dbReference type="Proteomes" id="UP000283255">
    <property type="component" value="Unassembled WGS sequence"/>
</dbReference>
<evidence type="ECO:0000313" key="12">
    <source>
        <dbReference type="EMBL" id="RJG51512.1"/>
    </source>
</evidence>
<keyword evidence="2 9" id="KW-0321">Glycogen metabolism</keyword>
<dbReference type="PROSITE" id="PS00808">
    <property type="entry name" value="ADP_GLC_PYROPHOSPH_1"/>
    <property type="match status" value="1"/>
</dbReference>
<dbReference type="CDD" id="cd02508">
    <property type="entry name" value="ADP_Glucose_PP"/>
    <property type="match status" value="1"/>
</dbReference>
<dbReference type="Pfam" id="PF00483">
    <property type="entry name" value="NTP_transferase"/>
    <property type="match status" value="1"/>
</dbReference>
<accession>A0A418YKK4</accession>
<dbReference type="UniPathway" id="UPA00164"/>
<name>A0A418YKK4_9GAMM</name>
<dbReference type="Pfam" id="PF24894">
    <property type="entry name" value="Hexapep_GlmU"/>
    <property type="match status" value="1"/>
</dbReference>
<dbReference type="PROSITE" id="PS00810">
    <property type="entry name" value="ADP_GLC_PYROPHOSPH_3"/>
    <property type="match status" value="1"/>
</dbReference>
<feature type="binding site" evidence="9">
    <location>
        <position position="161"/>
    </location>
    <ligand>
        <name>alpha-D-glucose 1-phosphate</name>
        <dbReference type="ChEBI" id="CHEBI:58601"/>
    </ligand>
</feature>
<proteinExistence type="inferred from homology"/>
<dbReference type="CDD" id="cd04651">
    <property type="entry name" value="LbH_G1P_AT_C"/>
    <property type="match status" value="1"/>
</dbReference>
<dbReference type="HAMAP" id="MF_00624">
    <property type="entry name" value="GlgC"/>
    <property type="match status" value="1"/>
</dbReference>
<feature type="binding site" evidence="9">
    <location>
        <begin position="176"/>
        <end position="177"/>
    </location>
    <ligand>
        <name>alpha-D-glucose 1-phosphate</name>
        <dbReference type="ChEBI" id="CHEBI:58601"/>
    </ligand>
</feature>
<feature type="site" description="Could play a key role in the communication between the regulatory and the substrate sites" evidence="9">
    <location>
        <position position="58"/>
    </location>
</feature>
<keyword evidence="5 9" id="KW-0547">Nucleotide-binding</keyword>
<dbReference type="InterPro" id="IPR029044">
    <property type="entry name" value="Nucleotide-diphossugar_trans"/>
</dbReference>
<evidence type="ECO:0000313" key="13">
    <source>
        <dbReference type="Proteomes" id="UP000283255"/>
    </source>
</evidence>
<evidence type="ECO:0000256" key="6">
    <source>
        <dbReference type="ARBA" id="ARBA00022840"/>
    </source>
</evidence>
<dbReference type="AlphaFoldDB" id="A0A418YKK4"/>
<dbReference type="InterPro" id="IPR005836">
    <property type="entry name" value="ADP_Glu_pyroP_CS"/>
</dbReference>
<evidence type="ECO:0000256" key="8">
    <source>
        <dbReference type="ARBA" id="ARBA00023277"/>
    </source>
</evidence>
<dbReference type="EMBL" id="QZCH01000001">
    <property type="protein sequence ID" value="RJG51512.1"/>
    <property type="molecule type" value="Genomic_DNA"/>
</dbReference>
<feature type="domain" description="Nucleotidyl transferase" evidence="10">
    <location>
        <begin position="6"/>
        <end position="273"/>
    </location>
</feature>
<feature type="site" description="Could play a key role in the communication between the regulatory and the substrate sites" evidence="9">
    <location>
        <position position="95"/>
    </location>
</feature>
<evidence type="ECO:0000256" key="5">
    <source>
        <dbReference type="ARBA" id="ARBA00022741"/>
    </source>
</evidence>
<feature type="domain" description="Glucose-1-phosphate adenylyltransferase/Bifunctional protein GlmU-like C-terminal hexapeptide" evidence="11">
    <location>
        <begin position="296"/>
        <end position="398"/>
    </location>
</feature>
<feature type="binding site" evidence="9">
    <location>
        <position position="195"/>
    </location>
    <ligand>
        <name>alpha-D-glucose 1-phosphate</name>
        <dbReference type="ChEBI" id="CHEBI:58601"/>
    </ligand>
</feature>
<evidence type="ECO:0000256" key="3">
    <source>
        <dbReference type="ARBA" id="ARBA00022679"/>
    </source>
</evidence>
<dbReference type="InterPro" id="IPR011004">
    <property type="entry name" value="Trimer_LpxA-like_sf"/>
</dbReference>
<evidence type="ECO:0000256" key="2">
    <source>
        <dbReference type="ARBA" id="ARBA00022600"/>
    </source>
</evidence>
<dbReference type="InterPro" id="IPR011831">
    <property type="entry name" value="ADP-Glc_PPase"/>
</dbReference>
<gene>
    <name evidence="9 12" type="primary">glgC</name>
    <name evidence="12" type="ORF">D1Z90_01920</name>
</gene>
<dbReference type="InterPro" id="IPR005835">
    <property type="entry name" value="NTP_transferase_dom"/>
</dbReference>
<comment type="pathway">
    <text evidence="9">Glycan biosynthesis; glycogen biosynthesis.</text>
</comment>
<dbReference type="InterPro" id="IPR056818">
    <property type="entry name" value="GlmU/GlgC-like_hexapep"/>
</dbReference>
<evidence type="ECO:0000259" key="11">
    <source>
        <dbReference type="Pfam" id="PF24894"/>
    </source>
</evidence>
<dbReference type="GO" id="GO:0008878">
    <property type="term" value="F:glucose-1-phosphate adenylyltransferase activity"/>
    <property type="evidence" value="ECO:0007669"/>
    <property type="project" value="UniProtKB-UniRule"/>
</dbReference>
<keyword evidence="13" id="KW-1185">Reference proteome</keyword>
<dbReference type="NCBIfam" id="TIGR02091">
    <property type="entry name" value="glgC"/>
    <property type="match status" value="1"/>
</dbReference>
<dbReference type="PROSITE" id="PS00809">
    <property type="entry name" value="ADP_GLC_PYROPHOSPH_2"/>
    <property type="match status" value="1"/>
</dbReference>
<keyword evidence="4 9" id="KW-0548">Nucleotidyltransferase</keyword>
<comment type="catalytic activity">
    <reaction evidence="9">
        <text>alpha-D-glucose 1-phosphate + ATP + H(+) = ADP-alpha-D-glucose + diphosphate</text>
        <dbReference type="Rhea" id="RHEA:12120"/>
        <dbReference type="ChEBI" id="CHEBI:15378"/>
        <dbReference type="ChEBI" id="CHEBI:30616"/>
        <dbReference type="ChEBI" id="CHEBI:33019"/>
        <dbReference type="ChEBI" id="CHEBI:57498"/>
        <dbReference type="ChEBI" id="CHEBI:58601"/>
        <dbReference type="EC" id="2.7.7.27"/>
    </reaction>
</comment>
<comment type="similarity">
    <text evidence="1 9">Belongs to the bacterial/plant glucose-1-phosphate adenylyltransferase family.</text>
</comment>
<evidence type="ECO:0000259" key="10">
    <source>
        <dbReference type="Pfam" id="PF00483"/>
    </source>
</evidence>
<dbReference type="EC" id="2.7.7.27" evidence="9"/>
<reference evidence="12 13" key="2">
    <citation type="submission" date="2019-01" db="EMBL/GenBank/DDBJ databases">
        <title>Motilimonas pumilus sp. nov., isolated from the gut of sea cucumber (Apostichopus japonicus).</title>
        <authorList>
            <person name="Wang F.-Q."/>
            <person name="Ren L.-H."/>
            <person name="Lin Y.-W."/>
            <person name="Sun G.-H."/>
            <person name="Du Z.-J."/>
            <person name="Zhao J.-X."/>
            <person name="Liu X.-J."/>
            <person name="Liu L.-J."/>
        </authorList>
    </citation>
    <scope>NUCLEOTIDE SEQUENCE [LARGE SCALE GENOMIC DNA]</scope>
    <source>
        <strain evidence="12 13">PLHSC7-2</strain>
    </source>
</reference>
<evidence type="ECO:0000256" key="9">
    <source>
        <dbReference type="HAMAP-Rule" id="MF_00624"/>
    </source>
</evidence>
<evidence type="ECO:0000256" key="1">
    <source>
        <dbReference type="ARBA" id="ARBA00010443"/>
    </source>
</evidence>
<dbReference type="SUPFAM" id="SSF53448">
    <property type="entry name" value="Nucleotide-diphospho-sugar transferases"/>
    <property type="match status" value="1"/>
</dbReference>
<organism evidence="12 13">
    <name type="scientific">Motilimonas pumila</name>
    <dbReference type="NCBI Taxonomy" id="2303987"/>
    <lineage>
        <taxon>Bacteria</taxon>
        <taxon>Pseudomonadati</taxon>
        <taxon>Pseudomonadota</taxon>
        <taxon>Gammaproteobacteria</taxon>
        <taxon>Alteromonadales</taxon>
        <taxon>Alteromonadales genera incertae sedis</taxon>
        <taxon>Motilimonas</taxon>
    </lineage>
</organism>
<dbReference type="OrthoDB" id="9801810at2"/>
<dbReference type="NCBIfam" id="NF001947">
    <property type="entry name" value="PRK00725.1"/>
    <property type="match status" value="1"/>
</dbReference>
<sequence length="406" mass="45866">MARILSMVLAGGEGTRLYPLTQSRSKPSVPFGGSYRLIDFALNNFVNSDFLRIYVLTQFKSQSLNIHLRKAWHLSGITDRFIDAIPAQMRMGKRWYDGTADAIYQNIRFIEIDEPDHVCIFGSDHIYKMDIRQMVDYHQEKEAQLTVAAIQVPVSEAHHFGIIEVDEEGRMIGFEEKPESNPKTIPGDPDHVLASMGNYVFEAKTLMRELERDAQDESSSHDFGKDIIPELYPQGKVYVYNFNDNKIEGESGPCYWRDVGTIHAYWQAHMDLLADEPDFSLYNRKWALHTYYPPLPPATFKDFGDHETQASQSLISAGCYILGTQISKSVLGFRCHIRPGSSVSGCIMLGNVKIGENCRIINTIIDKDVEIAPGTEIGVDLEQDRKRFTVSDEGIVVIPKGSKVGF</sequence>
<dbReference type="InterPro" id="IPR023049">
    <property type="entry name" value="GlgC_bac"/>
</dbReference>
<comment type="function">
    <text evidence="9">Involved in the biosynthesis of ADP-glucose, a building block required for the elongation reactions to produce glycogen. Catalyzes the reaction between ATP and alpha-D-glucose 1-phosphate (G1P) to produce pyrophosphate and ADP-Glc.</text>
</comment>
<dbReference type="Gene3D" id="2.160.10.10">
    <property type="entry name" value="Hexapeptide repeat proteins"/>
    <property type="match status" value="1"/>
</dbReference>
<dbReference type="GO" id="GO:0005524">
    <property type="term" value="F:ATP binding"/>
    <property type="evidence" value="ECO:0007669"/>
    <property type="project" value="UniProtKB-KW"/>
</dbReference>
<keyword evidence="3 9" id="KW-0808">Transferase</keyword>
<dbReference type="Gene3D" id="3.90.550.10">
    <property type="entry name" value="Spore Coat Polysaccharide Biosynthesis Protein SpsA, Chain A"/>
    <property type="match status" value="1"/>
</dbReference>
<protein>
    <recommendedName>
        <fullName evidence="9">Glucose-1-phosphate adenylyltransferase</fullName>
        <ecNumber evidence="9">2.7.7.27</ecNumber>
    </recommendedName>
    <alternativeName>
        <fullName evidence="9">ADP-glucose pyrophosphorylase</fullName>
        <shortName evidence="9">ADPGlc PPase</shortName>
    </alternativeName>
    <alternativeName>
        <fullName evidence="9">ADP-glucose synthase</fullName>
    </alternativeName>
</protein>
<reference evidence="12 13" key="1">
    <citation type="submission" date="2018-09" db="EMBL/GenBank/DDBJ databases">
        <authorList>
            <person name="Wang F."/>
        </authorList>
    </citation>
    <scope>NUCLEOTIDE SEQUENCE [LARGE SCALE GENOMIC DNA]</scope>
    <source>
        <strain evidence="12 13">PLHSC7-2</strain>
    </source>
</reference>
<evidence type="ECO:0000256" key="4">
    <source>
        <dbReference type="ARBA" id="ARBA00022695"/>
    </source>
</evidence>
<comment type="caution">
    <text evidence="12">The sequence shown here is derived from an EMBL/GenBank/DDBJ whole genome shotgun (WGS) entry which is preliminary data.</text>
</comment>
<comment type="subunit">
    <text evidence="9">Homotetramer.</text>
</comment>